<dbReference type="STRING" id="1314777.A0A164X7K9"/>
<dbReference type="Proteomes" id="UP000076722">
    <property type="component" value="Unassembled WGS sequence"/>
</dbReference>
<evidence type="ECO:0000256" key="1">
    <source>
        <dbReference type="ARBA" id="ARBA00010088"/>
    </source>
</evidence>
<comment type="similarity">
    <text evidence="1">Belongs to the peptidase S33 family.</text>
</comment>
<evidence type="ECO:0000259" key="4">
    <source>
        <dbReference type="Pfam" id="PF00561"/>
    </source>
</evidence>
<dbReference type="EMBL" id="KV419400">
    <property type="protein sequence ID" value="KZS95708.1"/>
    <property type="molecule type" value="Genomic_DNA"/>
</dbReference>
<dbReference type="InterPro" id="IPR051601">
    <property type="entry name" value="Serine_prot/Carboxylest_S33"/>
</dbReference>
<evidence type="ECO:0008006" key="8">
    <source>
        <dbReference type="Google" id="ProtNLM"/>
    </source>
</evidence>
<keyword evidence="3" id="KW-0472">Membrane</keyword>
<dbReference type="SUPFAM" id="SSF53474">
    <property type="entry name" value="alpha/beta-Hydrolases"/>
    <property type="match status" value="1"/>
</dbReference>
<organism evidence="6 7">
    <name type="scientific">Sistotremastrum niveocremeum HHB9708</name>
    <dbReference type="NCBI Taxonomy" id="1314777"/>
    <lineage>
        <taxon>Eukaryota</taxon>
        <taxon>Fungi</taxon>
        <taxon>Dikarya</taxon>
        <taxon>Basidiomycota</taxon>
        <taxon>Agaricomycotina</taxon>
        <taxon>Agaricomycetes</taxon>
        <taxon>Sistotremastrales</taxon>
        <taxon>Sistotremastraceae</taxon>
        <taxon>Sertulicium</taxon>
        <taxon>Sertulicium niveocremeum</taxon>
    </lineage>
</organism>
<gene>
    <name evidence="6" type="ORF">SISNIDRAFT_483155</name>
</gene>
<accession>A0A164X7K9</accession>
<feature type="domain" description="Peptidase S33 tripeptidyl aminopeptidase-like C-terminal" evidence="5">
    <location>
        <begin position="443"/>
        <end position="543"/>
    </location>
</feature>
<sequence length="588" mass="65144">MEKQTSNHEQSTPGRLKESTPTIRWLAIAALLSISYLSYWRDSAYLASHLEQETKEFSWEQLVPSETLDWVACYEKFQCTRLSVPLDYANPNGSKAAVAVIRYPSKYPVGHEKWRGPILYNPGGPGGSGVGFLTGKGIVEGFYKVIGDDYDHVSFDPRGIAHTTPVADIFSTPAERVTWSLREGPLVNSTPDALSVLYAQSVIIGKLGEERLQDVAQHVSTAVVARDMLSITRAYGREKLLYWGFSYGTVLGITYASMFPDNVERLIVDGVVDTYNYYQAAWSNNLLDTDKILSYVFKECAASSSCPLHASTASGVEKRFWAILDSVRTNPLPVVDENNYGVLDWDMTWKALFFRLYRPFTGLPPFFAALADLEKGDGKAMYRLAKSPDTSFECKCDGKRVLPSPYNIETLLPIACSDGDDVSGEDIPALENFFEEMSKLSIFANAWMRLHTGCVGWRIRPAERYSGPFVGNTSFPLLFIGNTADPVTPLWAANKMSKGFRDAALLTQNSPGHCSLSSTSLCTAQHVRAYFRDGKLPSNGTVCETSDHIFLPDNSTGSVDVEKLSMEDRELYEAMSGLSSSFEPPRLG</sequence>
<evidence type="ECO:0000256" key="3">
    <source>
        <dbReference type="SAM" id="Phobius"/>
    </source>
</evidence>
<dbReference type="Pfam" id="PF00561">
    <property type="entry name" value="Abhydrolase_1"/>
    <property type="match status" value="1"/>
</dbReference>
<dbReference type="AlphaFoldDB" id="A0A164X7K9"/>
<evidence type="ECO:0000256" key="2">
    <source>
        <dbReference type="ARBA" id="ARBA00022801"/>
    </source>
</evidence>
<dbReference type="PANTHER" id="PTHR43248:SF25">
    <property type="entry name" value="AB HYDROLASE-1 DOMAIN-CONTAINING PROTEIN-RELATED"/>
    <property type="match status" value="1"/>
</dbReference>
<protein>
    <recommendedName>
        <fullName evidence="8">Alpha/beta-hydrolase</fullName>
    </recommendedName>
</protein>
<evidence type="ECO:0000259" key="5">
    <source>
        <dbReference type="Pfam" id="PF08386"/>
    </source>
</evidence>
<proteinExistence type="inferred from homology"/>
<evidence type="ECO:0000313" key="6">
    <source>
        <dbReference type="EMBL" id="KZS95708.1"/>
    </source>
</evidence>
<dbReference type="PANTHER" id="PTHR43248">
    <property type="entry name" value="2-SUCCINYL-6-HYDROXY-2,4-CYCLOHEXADIENE-1-CARBOXYLATE SYNTHASE"/>
    <property type="match status" value="1"/>
</dbReference>
<dbReference type="InterPro" id="IPR013595">
    <property type="entry name" value="Pept_S33_TAP-like_C"/>
</dbReference>
<keyword evidence="3" id="KW-1133">Transmembrane helix</keyword>
<dbReference type="InterPro" id="IPR000073">
    <property type="entry name" value="AB_hydrolase_1"/>
</dbReference>
<feature type="transmembrane region" description="Helical" evidence="3">
    <location>
        <begin position="22"/>
        <end position="40"/>
    </location>
</feature>
<dbReference type="Gene3D" id="3.40.50.1820">
    <property type="entry name" value="alpha/beta hydrolase"/>
    <property type="match status" value="1"/>
</dbReference>
<evidence type="ECO:0000313" key="7">
    <source>
        <dbReference type="Proteomes" id="UP000076722"/>
    </source>
</evidence>
<name>A0A164X7K9_9AGAM</name>
<feature type="domain" description="AB hydrolase-1" evidence="4">
    <location>
        <begin position="117"/>
        <end position="292"/>
    </location>
</feature>
<dbReference type="OrthoDB" id="425534at2759"/>
<keyword evidence="2" id="KW-0378">Hydrolase</keyword>
<keyword evidence="7" id="KW-1185">Reference proteome</keyword>
<dbReference type="InterPro" id="IPR029058">
    <property type="entry name" value="AB_hydrolase_fold"/>
</dbReference>
<reference evidence="6 7" key="1">
    <citation type="journal article" date="2016" name="Mol. Biol. Evol.">
        <title>Comparative Genomics of Early-Diverging Mushroom-Forming Fungi Provides Insights into the Origins of Lignocellulose Decay Capabilities.</title>
        <authorList>
            <person name="Nagy L.G."/>
            <person name="Riley R."/>
            <person name="Tritt A."/>
            <person name="Adam C."/>
            <person name="Daum C."/>
            <person name="Floudas D."/>
            <person name="Sun H."/>
            <person name="Yadav J.S."/>
            <person name="Pangilinan J."/>
            <person name="Larsson K.H."/>
            <person name="Matsuura K."/>
            <person name="Barry K."/>
            <person name="Labutti K."/>
            <person name="Kuo R."/>
            <person name="Ohm R.A."/>
            <person name="Bhattacharya S.S."/>
            <person name="Shirouzu T."/>
            <person name="Yoshinaga Y."/>
            <person name="Martin F.M."/>
            <person name="Grigoriev I.V."/>
            <person name="Hibbett D.S."/>
        </authorList>
    </citation>
    <scope>NUCLEOTIDE SEQUENCE [LARGE SCALE GENOMIC DNA]</scope>
    <source>
        <strain evidence="6 7">HHB9708</strain>
    </source>
</reference>
<dbReference type="GO" id="GO:0016787">
    <property type="term" value="F:hydrolase activity"/>
    <property type="evidence" value="ECO:0007669"/>
    <property type="project" value="UniProtKB-KW"/>
</dbReference>
<dbReference type="Pfam" id="PF08386">
    <property type="entry name" value="Abhydrolase_4"/>
    <property type="match status" value="1"/>
</dbReference>
<keyword evidence="3" id="KW-0812">Transmembrane</keyword>